<dbReference type="Proteomes" id="UP000824087">
    <property type="component" value="Unassembled WGS sequence"/>
</dbReference>
<evidence type="ECO:0000256" key="2">
    <source>
        <dbReference type="SAM" id="Phobius"/>
    </source>
</evidence>
<evidence type="ECO:0000256" key="1">
    <source>
        <dbReference type="SAM" id="Coils"/>
    </source>
</evidence>
<feature type="transmembrane region" description="Helical" evidence="2">
    <location>
        <begin position="87"/>
        <end position="109"/>
    </location>
</feature>
<comment type="caution">
    <text evidence="3">The sequence shown here is derived from an EMBL/GenBank/DDBJ whole genome shotgun (WGS) entry which is preliminary data.</text>
</comment>
<feature type="transmembrane region" description="Helical" evidence="2">
    <location>
        <begin position="20"/>
        <end position="39"/>
    </location>
</feature>
<proteinExistence type="predicted"/>
<evidence type="ECO:0000313" key="4">
    <source>
        <dbReference type="Proteomes" id="UP000824087"/>
    </source>
</evidence>
<evidence type="ECO:0000313" key="3">
    <source>
        <dbReference type="EMBL" id="HIU22351.1"/>
    </source>
</evidence>
<keyword evidence="2" id="KW-0812">Transmembrane</keyword>
<accession>A0A9D1HTG9</accession>
<dbReference type="AlphaFoldDB" id="A0A9D1HTG9"/>
<feature type="coiled-coil region" evidence="1">
    <location>
        <begin position="418"/>
        <end position="445"/>
    </location>
</feature>
<dbReference type="EMBL" id="DVML01000012">
    <property type="protein sequence ID" value="HIU22351.1"/>
    <property type="molecule type" value="Genomic_DNA"/>
</dbReference>
<feature type="transmembrane region" description="Helical" evidence="2">
    <location>
        <begin position="159"/>
        <end position="180"/>
    </location>
</feature>
<keyword evidence="2" id="KW-1133">Transmembrane helix</keyword>
<feature type="transmembrane region" description="Helical" evidence="2">
    <location>
        <begin position="51"/>
        <end position="67"/>
    </location>
</feature>
<keyword evidence="2" id="KW-0472">Membrane</keyword>
<protein>
    <submittedName>
        <fullName evidence="3">Uncharacterized protein</fullName>
    </submittedName>
</protein>
<reference evidence="3" key="2">
    <citation type="journal article" date="2021" name="PeerJ">
        <title>Extensive microbial diversity within the chicken gut microbiome revealed by metagenomics and culture.</title>
        <authorList>
            <person name="Gilroy R."/>
            <person name="Ravi A."/>
            <person name="Getino M."/>
            <person name="Pursley I."/>
            <person name="Horton D.L."/>
            <person name="Alikhan N.F."/>
            <person name="Baker D."/>
            <person name="Gharbi K."/>
            <person name="Hall N."/>
            <person name="Watson M."/>
            <person name="Adriaenssens E.M."/>
            <person name="Foster-Nyarko E."/>
            <person name="Jarju S."/>
            <person name="Secka A."/>
            <person name="Antonio M."/>
            <person name="Oren A."/>
            <person name="Chaudhuri R.R."/>
            <person name="La Ragione R."/>
            <person name="Hildebrand F."/>
            <person name="Pallen M.J."/>
        </authorList>
    </citation>
    <scope>NUCLEOTIDE SEQUENCE</scope>
    <source>
        <strain evidence="3">CHK197-8231</strain>
    </source>
</reference>
<reference evidence="3" key="1">
    <citation type="submission" date="2020-10" db="EMBL/GenBank/DDBJ databases">
        <authorList>
            <person name="Gilroy R."/>
        </authorList>
    </citation>
    <scope>NUCLEOTIDE SEQUENCE</scope>
    <source>
        <strain evidence="3">CHK197-8231</strain>
    </source>
</reference>
<feature type="transmembrane region" description="Helical" evidence="2">
    <location>
        <begin position="121"/>
        <end position="139"/>
    </location>
</feature>
<name>A0A9D1HTG9_9BACT</name>
<sequence>MAQMTLFEKIGRLFDALISSPLLVLICFMVALVFGYFMFEKEQSGKTKQNILLFYIILSVVVVMQYWDYISKMFEQLMRDILEVYYFPSLSVFFGLFILLNILGIRYYLKHGEKHKIEKSISIISCALSWILLMSFFTIAGTENVDIWNGTQMYTNETLLAILELFMSLFVFSGISIAVVSTYKNLAYDEVPETIEKTVPQAVPVVEEEKKVPFHMPKVAWKEALSAIFSKPTPSYRVEAESYGMKPVTNLYTAVEIQNDVKQEEATPVVQTYDTMPQLEPVTNVEVESAPEEQKTLATNEPNVVMQQGIPIIMNLEDYYTKDPLDDVKVDQPVTPKVAKEQSFIQKLVPVVEKKEEEIAVQMKPVISFQPKEEAAVQVETQEEPSYNVETPNYYNTPEPSLFDLMFQESSFHKNEEIVRLKQQYDAIDREIAAYENKRSQYKEVSE</sequence>
<organism evidence="3 4">
    <name type="scientific">Candidatus Fimihabitans intestinipullorum</name>
    <dbReference type="NCBI Taxonomy" id="2840820"/>
    <lineage>
        <taxon>Bacteria</taxon>
        <taxon>Bacillati</taxon>
        <taxon>Mycoplasmatota</taxon>
        <taxon>Mycoplasmatota incertae sedis</taxon>
        <taxon>Candidatus Fimihabitans</taxon>
    </lineage>
</organism>
<gene>
    <name evidence="3" type="ORF">IAD49_02085</name>
</gene>
<keyword evidence="1" id="KW-0175">Coiled coil</keyword>